<protein>
    <submittedName>
        <fullName evidence="3">Type II toxin-antitoxin system PemK/MazF family toxin</fullName>
    </submittedName>
</protein>
<dbReference type="Pfam" id="PF02452">
    <property type="entry name" value="PemK_toxin"/>
    <property type="match status" value="1"/>
</dbReference>
<dbReference type="EMBL" id="JADJZA010000001">
    <property type="protein sequence ID" value="MBK9295952.1"/>
    <property type="molecule type" value="Genomic_DNA"/>
</dbReference>
<dbReference type="Gene3D" id="2.30.30.110">
    <property type="match status" value="1"/>
</dbReference>
<dbReference type="AlphaFoldDB" id="A0A936N967"/>
<dbReference type="SUPFAM" id="SSF50118">
    <property type="entry name" value="Cell growth inhibitor/plasmid maintenance toxic component"/>
    <property type="match status" value="1"/>
</dbReference>
<evidence type="ECO:0000256" key="2">
    <source>
        <dbReference type="ARBA" id="ARBA00022649"/>
    </source>
</evidence>
<comment type="caution">
    <text evidence="3">The sequence shown here is derived from an EMBL/GenBank/DDBJ whole genome shotgun (WGS) entry which is preliminary data.</text>
</comment>
<sequence>MRRGEVWWFEPPRERPRPYLILTRSQATQVLTRLVAVPCTGTIRAIPTEVRLGPDDGMPQECVATLDNLRLVERGYLTQRITALSSDAMAQVCQALSFATGCD</sequence>
<dbReference type="GO" id="GO:0004521">
    <property type="term" value="F:RNA endonuclease activity"/>
    <property type="evidence" value="ECO:0007669"/>
    <property type="project" value="TreeGrafter"/>
</dbReference>
<dbReference type="Proteomes" id="UP000727993">
    <property type="component" value="Unassembled WGS sequence"/>
</dbReference>
<evidence type="ECO:0000313" key="3">
    <source>
        <dbReference type="EMBL" id="MBK9295952.1"/>
    </source>
</evidence>
<keyword evidence="2" id="KW-1277">Toxin-antitoxin system</keyword>
<organism evidence="3 4">
    <name type="scientific">Candidatus Neomicrothrix subdominans</name>
    <dbReference type="NCBI Taxonomy" id="2954438"/>
    <lineage>
        <taxon>Bacteria</taxon>
        <taxon>Bacillati</taxon>
        <taxon>Actinomycetota</taxon>
        <taxon>Acidimicrobiia</taxon>
        <taxon>Acidimicrobiales</taxon>
        <taxon>Microthrixaceae</taxon>
        <taxon>Candidatus Neomicrothrix</taxon>
    </lineage>
</organism>
<evidence type="ECO:0000256" key="1">
    <source>
        <dbReference type="ARBA" id="ARBA00007521"/>
    </source>
</evidence>
<accession>A0A936N967</accession>
<dbReference type="PANTHER" id="PTHR33988:SF2">
    <property type="entry name" value="ENDORIBONUCLEASE MAZF"/>
    <property type="match status" value="1"/>
</dbReference>
<proteinExistence type="inferred from homology"/>
<name>A0A936N967_9ACTN</name>
<comment type="similarity">
    <text evidence="1">Belongs to the PemK/MazF family.</text>
</comment>
<dbReference type="GO" id="GO:0006402">
    <property type="term" value="P:mRNA catabolic process"/>
    <property type="evidence" value="ECO:0007669"/>
    <property type="project" value="TreeGrafter"/>
</dbReference>
<reference evidence="3 4" key="1">
    <citation type="submission" date="2020-10" db="EMBL/GenBank/DDBJ databases">
        <title>Connecting structure to function with the recovery of over 1000 high-quality activated sludge metagenome-assembled genomes encoding full-length rRNA genes using long-read sequencing.</title>
        <authorList>
            <person name="Singleton C.M."/>
            <person name="Petriglieri F."/>
            <person name="Kristensen J.M."/>
            <person name="Kirkegaard R.H."/>
            <person name="Michaelsen T.Y."/>
            <person name="Andersen M.H."/>
            <person name="Karst S.M."/>
            <person name="Dueholm M.S."/>
            <person name="Nielsen P.H."/>
            <person name="Albertsen M."/>
        </authorList>
    </citation>
    <scope>NUCLEOTIDE SEQUENCE [LARGE SCALE GENOMIC DNA]</scope>
    <source>
        <strain evidence="3">Lyne_18-Q3-R50-59_MAXAC.006</strain>
    </source>
</reference>
<dbReference type="GO" id="GO:0003677">
    <property type="term" value="F:DNA binding"/>
    <property type="evidence" value="ECO:0007669"/>
    <property type="project" value="InterPro"/>
</dbReference>
<dbReference type="GO" id="GO:0016075">
    <property type="term" value="P:rRNA catabolic process"/>
    <property type="evidence" value="ECO:0007669"/>
    <property type="project" value="TreeGrafter"/>
</dbReference>
<dbReference type="InterPro" id="IPR003477">
    <property type="entry name" value="PemK-like"/>
</dbReference>
<dbReference type="InterPro" id="IPR011067">
    <property type="entry name" value="Plasmid_toxin/cell-grow_inhib"/>
</dbReference>
<evidence type="ECO:0000313" key="4">
    <source>
        <dbReference type="Proteomes" id="UP000727993"/>
    </source>
</evidence>
<dbReference type="PANTHER" id="PTHR33988">
    <property type="entry name" value="ENDORIBONUCLEASE MAZF-RELATED"/>
    <property type="match status" value="1"/>
</dbReference>
<gene>
    <name evidence="3" type="ORF">IPN02_03565</name>
</gene>